<accession>A0AA97AEP3</accession>
<sequence>MWKRRTFHECAEELEVLSQDFRDAYVNKSKLEQQIQEKILQEASERGIEILRVLALSIRSEQDFGGIPSIRTTVGALKRSANTSEVLSTLNSYRPPYDGRTGFEPLSLREALNKIAHANPYRAGFFADSAVHDLILSGNHGSNTWIAIVSIADLCRVIKSLPDQNVQLV</sequence>
<name>A0AA97AEP3_9CYAN</name>
<dbReference type="RefSeq" id="WP_316433712.1">
    <property type="nucleotide sequence ID" value="NZ_CP053586.1"/>
</dbReference>
<organism evidence="1">
    <name type="scientific">Leptolyngbya sp. NK1-12</name>
    <dbReference type="NCBI Taxonomy" id="2547451"/>
    <lineage>
        <taxon>Bacteria</taxon>
        <taxon>Bacillati</taxon>
        <taxon>Cyanobacteriota</taxon>
        <taxon>Cyanophyceae</taxon>
        <taxon>Leptolyngbyales</taxon>
        <taxon>Leptolyngbyaceae</taxon>
        <taxon>Leptolyngbya group</taxon>
        <taxon>Leptolyngbya</taxon>
    </lineage>
</organism>
<proteinExistence type="predicted"/>
<protein>
    <submittedName>
        <fullName evidence="1">Uncharacterized protein</fullName>
    </submittedName>
</protein>
<dbReference type="EMBL" id="CP053586">
    <property type="protein sequence ID" value="WNZ22275.1"/>
    <property type="molecule type" value="Genomic_DNA"/>
</dbReference>
<dbReference type="AlphaFoldDB" id="A0AA97AEP3"/>
<reference evidence="1" key="1">
    <citation type="submission" date="2020-05" db="EMBL/GenBank/DDBJ databases">
        <authorList>
            <person name="Zhu T."/>
            <person name="Keshari N."/>
            <person name="Lu X."/>
        </authorList>
    </citation>
    <scope>NUCLEOTIDE SEQUENCE</scope>
    <source>
        <strain evidence="1">NK1-12</strain>
    </source>
</reference>
<gene>
    <name evidence="1" type="ORF">HJG54_04960</name>
</gene>
<evidence type="ECO:0000313" key="1">
    <source>
        <dbReference type="EMBL" id="WNZ22275.1"/>
    </source>
</evidence>